<dbReference type="SMART" id="SM00248">
    <property type="entry name" value="ANK"/>
    <property type="match status" value="3"/>
</dbReference>
<name>A0A7C8I2L5_9PLEO</name>
<dbReference type="Gene3D" id="1.25.40.20">
    <property type="entry name" value="Ankyrin repeat-containing domain"/>
    <property type="match status" value="1"/>
</dbReference>
<protein>
    <submittedName>
        <fullName evidence="2">Uncharacterized protein</fullName>
    </submittedName>
</protein>
<dbReference type="PANTHER" id="PTHR24133">
    <property type="entry name" value="ANKYRIN DOMAIN-CONTAINING"/>
    <property type="match status" value="1"/>
</dbReference>
<dbReference type="AlphaFoldDB" id="A0A7C8I2L5"/>
<dbReference type="InterPro" id="IPR052391">
    <property type="entry name" value="E3_Ligase-Neurotoxin"/>
</dbReference>
<gene>
    <name evidence="2" type="ORF">BDV95DRAFT_609464</name>
</gene>
<dbReference type="OrthoDB" id="3762892at2759"/>
<dbReference type="EMBL" id="JAADJZ010000017">
    <property type="protein sequence ID" value="KAF2869237.1"/>
    <property type="molecule type" value="Genomic_DNA"/>
</dbReference>
<dbReference type="InterPro" id="IPR002110">
    <property type="entry name" value="Ankyrin_rpt"/>
</dbReference>
<dbReference type="Proteomes" id="UP000481861">
    <property type="component" value="Unassembled WGS sequence"/>
</dbReference>
<keyword evidence="1" id="KW-0040">ANK repeat</keyword>
<organism evidence="2 3">
    <name type="scientific">Massariosphaeria phaeospora</name>
    <dbReference type="NCBI Taxonomy" id="100035"/>
    <lineage>
        <taxon>Eukaryota</taxon>
        <taxon>Fungi</taxon>
        <taxon>Dikarya</taxon>
        <taxon>Ascomycota</taxon>
        <taxon>Pezizomycotina</taxon>
        <taxon>Dothideomycetes</taxon>
        <taxon>Pleosporomycetidae</taxon>
        <taxon>Pleosporales</taxon>
        <taxon>Pleosporales incertae sedis</taxon>
        <taxon>Massariosphaeria</taxon>
    </lineage>
</organism>
<evidence type="ECO:0000313" key="2">
    <source>
        <dbReference type="EMBL" id="KAF2869237.1"/>
    </source>
</evidence>
<dbReference type="PANTHER" id="PTHR24133:SF40">
    <property type="entry name" value="ANKYRIN REPEAT DOMAIN 44"/>
    <property type="match status" value="1"/>
</dbReference>
<dbReference type="SUPFAM" id="SSF48403">
    <property type="entry name" value="Ankyrin repeat"/>
    <property type="match status" value="1"/>
</dbReference>
<keyword evidence="3" id="KW-1185">Reference proteome</keyword>
<accession>A0A7C8I2L5</accession>
<reference evidence="2 3" key="1">
    <citation type="submission" date="2020-01" db="EMBL/GenBank/DDBJ databases">
        <authorList>
            <consortium name="DOE Joint Genome Institute"/>
            <person name="Haridas S."/>
            <person name="Albert R."/>
            <person name="Binder M."/>
            <person name="Bloem J."/>
            <person name="Labutti K."/>
            <person name="Salamov A."/>
            <person name="Andreopoulos B."/>
            <person name="Baker S.E."/>
            <person name="Barry K."/>
            <person name="Bills G."/>
            <person name="Bluhm B.H."/>
            <person name="Cannon C."/>
            <person name="Castanera R."/>
            <person name="Culley D.E."/>
            <person name="Daum C."/>
            <person name="Ezra D."/>
            <person name="Gonzalez J.B."/>
            <person name="Henrissat B."/>
            <person name="Kuo A."/>
            <person name="Liang C."/>
            <person name="Lipzen A."/>
            <person name="Lutzoni F."/>
            <person name="Magnuson J."/>
            <person name="Mondo S."/>
            <person name="Nolan M."/>
            <person name="Ohm R."/>
            <person name="Pangilinan J."/>
            <person name="Park H.-J.H."/>
            <person name="Ramirez L."/>
            <person name="Alfaro M."/>
            <person name="Sun H."/>
            <person name="Tritt A."/>
            <person name="Yoshinaga Y."/>
            <person name="Zwiers L.-H.L."/>
            <person name="Turgeon B.G."/>
            <person name="Goodwin S.B."/>
            <person name="Spatafora J.W."/>
            <person name="Crous P.W."/>
            <person name="Grigoriev I.V."/>
        </authorList>
    </citation>
    <scope>NUCLEOTIDE SEQUENCE [LARGE SCALE GENOMIC DNA]</scope>
    <source>
        <strain evidence="2 3">CBS 611.86</strain>
    </source>
</reference>
<evidence type="ECO:0000256" key="1">
    <source>
        <dbReference type="PROSITE-ProRule" id="PRU00023"/>
    </source>
</evidence>
<comment type="caution">
    <text evidence="2">The sequence shown here is derived from an EMBL/GenBank/DDBJ whole genome shotgun (WGS) entry which is preliminary data.</text>
</comment>
<evidence type="ECO:0000313" key="3">
    <source>
        <dbReference type="Proteomes" id="UP000481861"/>
    </source>
</evidence>
<dbReference type="PROSITE" id="PS50088">
    <property type="entry name" value="ANK_REPEAT"/>
    <property type="match status" value="1"/>
</dbReference>
<feature type="repeat" description="ANK" evidence="1">
    <location>
        <begin position="400"/>
        <end position="435"/>
    </location>
</feature>
<proteinExistence type="predicted"/>
<sequence>MRLPLEIVRLVISQAEKQFTLAQLFKLRLANRTFDEEVLYVVFTGRCRSNDEPCVINQKSWDGLPWSLQRKYLSFKVQMYNAEPSIFAYLFQPVLEEEMRAREISADDNEAKSGLTTELLRIPMHQKDLVWIVAHESTDFDNLKNNHFSKASNPWGQGWREKQVNEDCAFARICFTMLGPDSSSFLEVARSRDVSVDRENLTFGTSLLKFAIAYASIDVIAMVIERTKCLVPKIDFSNKREIVNLLRIAASRLNACSGFVGQVLASIMQQVPGDLHFSLLGSLYCLGADNTYISIALALWERMNLGEPYSISKKQEILTSMLESAVRSGHFQLAYLLGDEVHRHGQSIYPKAPFAIFKKAVDTSIEQTSGNNRPVQQMHVIRVLLEKGADPNRRMFDAADSKAPLHIVAASDKENAPELLGALIDQGADPNLPSRERPWLPPLFVAAQHGRLVNVEFLLKRDADPRGVYDGKTLLEVADGGIRAELKVLLLKYRWRVDEVMEEPGSREHIGTVYQGLLLRQPLDRYFYRERMNLSD</sequence>
<dbReference type="InterPro" id="IPR036770">
    <property type="entry name" value="Ankyrin_rpt-contain_sf"/>
</dbReference>